<reference evidence="7" key="1">
    <citation type="journal article" date="2017" name="Elife">
        <title>The kinetoplastid-infecting Bodo saltans virus (BsV), a window into the most abundant giant viruses in the sea.</title>
        <authorList>
            <person name="Deeg C.M."/>
            <person name="Chow C.-E.T."/>
            <person name="Suttle C.A."/>
        </authorList>
    </citation>
    <scope>NUCLEOTIDE SEQUENCE</scope>
    <source>
        <strain evidence="7">NG1</strain>
    </source>
</reference>
<dbReference type="Gene3D" id="1.10.510.10">
    <property type="entry name" value="Transferase(Phosphotransferase) domain 1"/>
    <property type="match status" value="1"/>
</dbReference>
<dbReference type="InterPro" id="IPR045269">
    <property type="entry name" value="Atg1-like"/>
</dbReference>
<evidence type="ECO:0000313" key="8">
    <source>
        <dbReference type="Proteomes" id="UP000240325"/>
    </source>
</evidence>
<dbReference type="Pfam" id="PF00069">
    <property type="entry name" value="Pkinase"/>
    <property type="match status" value="1"/>
</dbReference>
<keyword evidence="8" id="KW-1185">Reference proteome</keyword>
<keyword evidence="4 5" id="KW-0067">ATP-binding</keyword>
<gene>
    <name evidence="7" type="ORF">BMW23_0418</name>
</gene>
<dbReference type="SUPFAM" id="SSF56112">
    <property type="entry name" value="Protein kinase-like (PK-like)"/>
    <property type="match status" value="1"/>
</dbReference>
<feature type="domain" description="Protein kinase" evidence="6">
    <location>
        <begin position="22"/>
        <end position="286"/>
    </location>
</feature>
<dbReference type="PROSITE" id="PS00107">
    <property type="entry name" value="PROTEIN_KINASE_ATP"/>
    <property type="match status" value="1"/>
</dbReference>
<dbReference type="InterPro" id="IPR017441">
    <property type="entry name" value="Protein_kinase_ATP_BS"/>
</dbReference>
<evidence type="ECO:0000256" key="5">
    <source>
        <dbReference type="PROSITE-ProRule" id="PRU10141"/>
    </source>
</evidence>
<dbReference type="PROSITE" id="PS50011">
    <property type="entry name" value="PROTEIN_KINASE_DOM"/>
    <property type="match status" value="1"/>
</dbReference>
<keyword evidence="1" id="KW-0808">Transferase</keyword>
<evidence type="ECO:0000256" key="2">
    <source>
        <dbReference type="ARBA" id="ARBA00022741"/>
    </source>
</evidence>
<dbReference type="GO" id="GO:0004674">
    <property type="term" value="F:protein serine/threonine kinase activity"/>
    <property type="evidence" value="ECO:0007669"/>
    <property type="project" value="UniProtKB-KW"/>
</dbReference>
<dbReference type="GO" id="GO:0016020">
    <property type="term" value="C:membrane"/>
    <property type="evidence" value="ECO:0007669"/>
    <property type="project" value="TreeGrafter"/>
</dbReference>
<dbReference type="InterPro" id="IPR011009">
    <property type="entry name" value="Kinase-like_dom_sf"/>
</dbReference>
<evidence type="ECO:0000256" key="1">
    <source>
        <dbReference type="ARBA" id="ARBA00022679"/>
    </source>
</evidence>
<name>A0A2H4UU60_9VIRU</name>
<proteinExistence type="predicted"/>
<dbReference type="Proteomes" id="UP000240325">
    <property type="component" value="Segment"/>
</dbReference>
<dbReference type="InterPro" id="IPR000719">
    <property type="entry name" value="Prot_kinase_dom"/>
</dbReference>
<dbReference type="PANTHER" id="PTHR24348">
    <property type="entry name" value="SERINE/THREONINE-PROTEIN KINASE UNC-51-RELATED"/>
    <property type="match status" value="1"/>
</dbReference>
<dbReference type="GO" id="GO:0005524">
    <property type="term" value="F:ATP binding"/>
    <property type="evidence" value="ECO:0007669"/>
    <property type="project" value="UniProtKB-UniRule"/>
</dbReference>
<dbReference type="PROSITE" id="PS00108">
    <property type="entry name" value="PROTEIN_KINASE_ST"/>
    <property type="match status" value="1"/>
</dbReference>
<keyword evidence="7" id="KW-0723">Serine/threonine-protein kinase</keyword>
<accession>A0A2H4UU60</accession>
<keyword evidence="3 7" id="KW-0418">Kinase</keyword>
<dbReference type="EMBL" id="MF782455">
    <property type="protein sequence ID" value="ATZ80470.1"/>
    <property type="molecule type" value="Genomic_DNA"/>
</dbReference>
<dbReference type="SMART" id="SM00220">
    <property type="entry name" value="S_TKc"/>
    <property type="match status" value="1"/>
</dbReference>
<sequence length="384" mass="45082">MNNNEKQTEKEKDDNPRLKYKIKKNTPLGKGAFSTVYRAIDKNNNEYALKCIPLHILEKYNKDKFSLELEISMKMKHPNIVKTFDTFDTEKNWYIVSEYCNNGTLSDIIKEFSNRCLSCFEREIICKRYLTQLKNALKYLYKNNIVHRDLKPSNILINDKYPHDILKLADFGFSRYFNSENDTQINLMTSFCGTPLYMAPELLIDKKYDSNADLWSFGIIMYEMMYGCNPYGECKNMIDLLTNVQTNNIEFKSGYSEQCLSLVKSLLKIDASERIDWKLFFKHEWFDKQIPSGFSRDSMGSIDNLTIMDISPDKNNSETFPNTELIDNIKEKNDVNDDDDAYEYDVIDKNELSPRSYKSYNEIDNNTSVIQILSKSIKYWLNMS</sequence>
<protein>
    <submittedName>
        <fullName evidence="7">Serine/threonine protein kinase</fullName>
    </submittedName>
</protein>
<evidence type="ECO:0000259" key="6">
    <source>
        <dbReference type="PROSITE" id="PS50011"/>
    </source>
</evidence>
<evidence type="ECO:0000313" key="7">
    <source>
        <dbReference type="EMBL" id="ATZ80470.1"/>
    </source>
</evidence>
<feature type="binding site" evidence="5">
    <location>
        <position position="50"/>
    </location>
    <ligand>
        <name>ATP</name>
        <dbReference type="ChEBI" id="CHEBI:30616"/>
    </ligand>
</feature>
<organism evidence="7">
    <name type="scientific">Bodo saltans virus</name>
    <dbReference type="NCBI Taxonomy" id="2024608"/>
    <lineage>
        <taxon>Viruses</taxon>
        <taxon>Varidnaviria</taxon>
        <taxon>Bamfordvirae</taxon>
        <taxon>Nucleocytoviricota</taxon>
        <taxon>Megaviricetes</taxon>
        <taxon>Imitervirales</taxon>
        <taxon>Mimiviridae</taxon>
        <taxon>Klosneuvirinae</taxon>
        <taxon>Theiavirus</taxon>
        <taxon>Theiavirus salishense</taxon>
    </lineage>
</organism>
<evidence type="ECO:0000256" key="4">
    <source>
        <dbReference type="ARBA" id="ARBA00022840"/>
    </source>
</evidence>
<dbReference type="FunFam" id="3.30.200.20:FF:000042">
    <property type="entry name" value="Aurora kinase A"/>
    <property type="match status" value="1"/>
</dbReference>
<keyword evidence="2 5" id="KW-0547">Nucleotide-binding</keyword>
<dbReference type="InterPro" id="IPR008271">
    <property type="entry name" value="Ser/Thr_kinase_AS"/>
</dbReference>
<dbReference type="PANTHER" id="PTHR24348:SF22">
    <property type="entry name" value="NON-SPECIFIC SERINE_THREONINE PROTEIN KINASE"/>
    <property type="match status" value="1"/>
</dbReference>
<evidence type="ECO:0000256" key="3">
    <source>
        <dbReference type="ARBA" id="ARBA00022777"/>
    </source>
</evidence>